<dbReference type="EMBL" id="LRBV02000012">
    <property type="status" value="NOT_ANNOTATED_CDS"/>
    <property type="molecule type" value="Genomic_DNA"/>
</dbReference>
<feature type="domain" description="F-box" evidence="2">
    <location>
        <begin position="5"/>
        <end position="45"/>
    </location>
</feature>
<accession>A0A7N2N0Z0</accession>
<dbReference type="AlphaFoldDB" id="A0A7N2N0Z0"/>
<dbReference type="Gene3D" id="1.20.1280.50">
    <property type="match status" value="1"/>
</dbReference>
<keyword evidence="4" id="KW-1185">Reference proteome</keyword>
<dbReference type="InterPro" id="IPR006527">
    <property type="entry name" value="F-box-assoc_dom_typ1"/>
</dbReference>
<dbReference type="Pfam" id="PF07734">
    <property type="entry name" value="FBA_1"/>
    <property type="match status" value="1"/>
</dbReference>
<dbReference type="Gramene" id="QL12p004326:mrna">
    <property type="protein sequence ID" value="QL12p004326:mrna"/>
    <property type="gene ID" value="QL12p004326"/>
</dbReference>
<dbReference type="EnsemblPlants" id="QL12p004326:mrna">
    <property type="protein sequence ID" value="QL12p004326:mrna"/>
    <property type="gene ID" value="QL12p004326"/>
</dbReference>
<dbReference type="Proteomes" id="UP000594261">
    <property type="component" value="Chromosome 12"/>
</dbReference>
<dbReference type="OMA" id="ICKIERG"/>
<feature type="region of interest" description="Disordered" evidence="1">
    <location>
        <begin position="428"/>
        <end position="451"/>
    </location>
</feature>
<evidence type="ECO:0000259" key="2">
    <source>
        <dbReference type="SMART" id="SM00256"/>
    </source>
</evidence>
<evidence type="ECO:0000313" key="4">
    <source>
        <dbReference type="Proteomes" id="UP000594261"/>
    </source>
</evidence>
<feature type="compositionally biased region" description="Basic and acidic residues" evidence="1">
    <location>
        <begin position="442"/>
        <end position="451"/>
    </location>
</feature>
<dbReference type="InterPro" id="IPR001810">
    <property type="entry name" value="F-box_dom"/>
</dbReference>
<dbReference type="PANTHER" id="PTHR31672">
    <property type="entry name" value="BNACNNG10540D PROTEIN"/>
    <property type="match status" value="1"/>
</dbReference>
<organism evidence="3 4">
    <name type="scientific">Quercus lobata</name>
    <name type="common">Valley oak</name>
    <dbReference type="NCBI Taxonomy" id="97700"/>
    <lineage>
        <taxon>Eukaryota</taxon>
        <taxon>Viridiplantae</taxon>
        <taxon>Streptophyta</taxon>
        <taxon>Embryophyta</taxon>
        <taxon>Tracheophyta</taxon>
        <taxon>Spermatophyta</taxon>
        <taxon>Magnoliopsida</taxon>
        <taxon>eudicotyledons</taxon>
        <taxon>Gunneridae</taxon>
        <taxon>Pentapetalae</taxon>
        <taxon>rosids</taxon>
        <taxon>fabids</taxon>
        <taxon>Fagales</taxon>
        <taxon>Fagaceae</taxon>
        <taxon>Quercus</taxon>
    </lineage>
</organism>
<dbReference type="PANTHER" id="PTHR31672:SF13">
    <property type="entry name" value="F-BOX PROTEIN CPR30-LIKE"/>
    <property type="match status" value="1"/>
</dbReference>
<dbReference type="SUPFAM" id="SSF81383">
    <property type="entry name" value="F-box domain"/>
    <property type="match status" value="1"/>
</dbReference>
<protein>
    <recommendedName>
        <fullName evidence="2">F-box domain-containing protein</fullName>
    </recommendedName>
</protein>
<dbReference type="InParanoid" id="A0A7N2N0Z0"/>
<dbReference type="NCBIfam" id="TIGR01640">
    <property type="entry name" value="F_box_assoc_1"/>
    <property type="match status" value="1"/>
</dbReference>
<reference evidence="3 4" key="1">
    <citation type="journal article" date="2016" name="G3 (Bethesda)">
        <title>First Draft Assembly and Annotation of the Genome of a California Endemic Oak Quercus lobata Nee (Fagaceae).</title>
        <authorList>
            <person name="Sork V.L."/>
            <person name="Fitz-Gibbon S.T."/>
            <person name="Puiu D."/>
            <person name="Crepeau M."/>
            <person name="Gugger P.F."/>
            <person name="Sherman R."/>
            <person name="Stevens K."/>
            <person name="Langley C.H."/>
            <person name="Pellegrini M."/>
            <person name="Salzberg S.L."/>
        </authorList>
    </citation>
    <scope>NUCLEOTIDE SEQUENCE [LARGE SCALE GENOMIC DNA]</scope>
    <source>
        <strain evidence="3 4">cv. SW786</strain>
    </source>
</reference>
<evidence type="ECO:0000313" key="3">
    <source>
        <dbReference type="EnsemblPlants" id="QL12p004326:mrna"/>
    </source>
</evidence>
<name>A0A7N2N0Z0_QUELO</name>
<dbReference type="Pfam" id="PF00646">
    <property type="entry name" value="F-box"/>
    <property type="match status" value="1"/>
</dbReference>
<sequence>MMSHLLVEIITEILSQLPVKSLLCFFCVSKSWYALIKHLDFIKLHLHRSIETNRDRTLILEKVTDGLPHYCYSVHFPTENHFDKAFKLYQPLYRRGKLVSILDCCHSLVCIHHFTLEIHHCTDEIAIWNPLIQKYRILPPEPMSKPSGLNFSKYNEIAFGYDLCNDDYKVLRVIAFYNRGQPLKEFEVKVYSLRWHSWRKIEEQWPKKECTVSSNSVSLNGALHWSIAEDTPYDMDIPLRAECLLAFDLATEKFLVFKTSVQREVELGTCLEVLKGQLCFIVTPDLGAEIDVWLMKEYGEASSWTQICKIERGSVPWTFKYCKPLMFSKNEKKILLEMRRHNLTKLVWYEIEKNRCEGVEIQNLPHWFRTATCVGSLLLLDGDNVIDPDKAEEQEEEMHYVIFRRILFYAFCVHEVFNTLVFVFTRNESPSEDPNPNLLGKTVDENEKQEG</sequence>
<proteinExistence type="predicted"/>
<evidence type="ECO:0000256" key="1">
    <source>
        <dbReference type="SAM" id="MobiDB-lite"/>
    </source>
</evidence>
<dbReference type="InterPro" id="IPR036047">
    <property type="entry name" value="F-box-like_dom_sf"/>
</dbReference>
<dbReference type="InterPro" id="IPR017451">
    <property type="entry name" value="F-box-assoc_interact_dom"/>
</dbReference>
<dbReference type="SMART" id="SM00256">
    <property type="entry name" value="FBOX"/>
    <property type="match status" value="1"/>
</dbReference>
<dbReference type="InterPro" id="IPR050796">
    <property type="entry name" value="SCF_F-box_component"/>
</dbReference>
<reference evidence="3" key="2">
    <citation type="submission" date="2021-01" db="UniProtKB">
        <authorList>
            <consortium name="EnsemblPlants"/>
        </authorList>
    </citation>
    <scope>IDENTIFICATION</scope>
</reference>